<accession>C6SMV1</accession>
<organism evidence="1">
    <name type="scientific">Neisseria meningitidis alpha275</name>
    <dbReference type="NCBI Taxonomy" id="295996"/>
    <lineage>
        <taxon>Bacteria</taxon>
        <taxon>Pseudomonadati</taxon>
        <taxon>Pseudomonadota</taxon>
        <taxon>Betaproteobacteria</taxon>
        <taxon>Neisseriales</taxon>
        <taxon>Neisseriaceae</taxon>
        <taxon>Neisseria</taxon>
    </lineage>
</organism>
<evidence type="ECO:0000313" key="1">
    <source>
        <dbReference type="EMBL" id="CBA09837.1"/>
    </source>
</evidence>
<proteinExistence type="predicted"/>
<name>C6SMV1_NEIME</name>
<protein>
    <submittedName>
        <fullName evidence="1">Uncharacterized protein</fullName>
    </submittedName>
</protein>
<gene>
    <name evidence="1" type="ORF">NMW_2281</name>
</gene>
<dbReference type="AlphaFoldDB" id="C6SMV1"/>
<sequence length="41" mass="4704">MVFLPDRLLFSVAQLVLLLVLQLVWVLQHMSITKKLSPKGQ</sequence>
<reference evidence="1" key="1">
    <citation type="journal article" date="2008" name="Proc. Natl. Acad. Sci. U.S.A.">
        <title>Whole-genome comparison of disease and carriage strains provides insights into virulence evolution in Neisseria meningitidis.</title>
        <authorList>
            <person name="Schoen C."/>
            <person name="Blom J."/>
            <person name="Claus H."/>
            <person name="Schramm-Glueck A."/>
            <person name="Brandt P."/>
            <person name="Mueller T."/>
            <person name="Goesmann A."/>
            <person name="Joseph B."/>
            <person name="Konietzny S."/>
            <person name="Kurzai O."/>
            <person name="Schmitt C."/>
            <person name="Friedrich T."/>
            <person name="Linke B."/>
            <person name="Vogel U."/>
            <person name="Frosch M."/>
        </authorList>
    </citation>
    <scope>NUCLEOTIDE SEQUENCE</scope>
    <source>
        <strain evidence="1">Alpha275</strain>
    </source>
</reference>
<dbReference type="EMBL" id="AM889138">
    <property type="protein sequence ID" value="CBA09837.1"/>
    <property type="molecule type" value="Genomic_DNA"/>
</dbReference>